<protein>
    <submittedName>
        <fullName evidence="4">TetR/AcrR family transcriptional regulator</fullName>
    </submittedName>
</protein>
<dbReference type="InterPro" id="IPR039536">
    <property type="entry name" value="TetR_C_Proteobacteria"/>
</dbReference>
<dbReference type="InterPro" id="IPR009057">
    <property type="entry name" value="Homeodomain-like_sf"/>
</dbReference>
<gene>
    <name evidence="4" type="ORF">QU481_22400</name>
</gene>
<evidence type="ECO:0000313" key="5">
    <source>
        <dbReference type="Proteomes" id="UP001168540"/>
    </source>
</evidence>
<comment type="caution">
    <text evidence="4">The sequence shown here is derived from an EMBL/GenBank/DDBJ whole genome shotgun (WGS) entry which is preliminary data.</text>
</comment>
<reference evidence="4" key="1">
    <citation type="submission" date="2023-06" db="EMBL/GenBank/DDBJ databases">
        <authorList>
            <person name="Zhang S."/>
        </authorList>
    </citation>
    <scope>NUCLEOTIDE SEQUENCE</scope>
    <source>
        <strain evidence="4">SG2303</strain>
    </source>
</reference>
<dbReference type="PANTHER" id="PTHR30055">
    <property type="entry name" value="HTH-TYPE TRANSCRIPTIONAL REGULATOR RUTR"/>
    <property type="match status" value="1"/>
</dbReference>
<keyword evidence="1 2" id="KW-0238">DNA-binding</keyword>
<dbReference type="Gene3D" id="1.10.10.60">
    <property type="entry name" value="Homeodomain-like"/>
    <property type="match status" value="1"/>
</dbReference>
<dbReference type="InterPro" id="IPR050109">
    <property type="entry name" value="HTH-type_TetR-like_transc_reg"/>
</dbReference>
<dbReference type="PANTHER" id="PTHR30055:SF119">
    <property type="entry name" value="NALC"/>
    <property type="match status" value="1"/>
</dbReference>
<accession>A0ABT7XUW3</accession>
<evidence type="ECO:0000313" key="4">
    <source>
        <dbReference type="EMBL" id="MDN0077576.1"/>
    </source>
</evidence>
<dbReference type="Pfam" id="PF14246">
    <property type="entry name" value="TetR_C_7"/>
    <property type="match status" value="1"/>
</dbReference>
<dbReference type="InterPro" id="IPR001647">
    <property type="entry name" value="HTH_TetR"/>
</dbReference>
<dbReference type="Pfam" id="PF00440">
    <property type="entry name" value="TetR_N"/>
    <property type="match status" value="1"/>
</dbReference>
<dbReference type="Gene3D" id="1.10.357.10">
    <property type="entry name" value="Tetracycline Repressor, domain 2"/>
    <property type="match status" value="1"/>
</dbReference>
<feature type="domain" description="HTH tetR-type" evidence="3">
    <location>
        <begin position="1"/>
        <end position="52"/>
    </location>
</feature>
<proteinExistence type="predicted"/>
<dbReference type="PROSITE" id="PS50977">
    <property type="entry name" value="HTH_TETR_2"/>
    <property type="match status" value="1"/>
</dbReference>
<dbReference type="RefSeq" id="WP_289832205.1">
    <property type="nucleotide sequence ID" value="NZ_JAUEDK010000075.1"/>
</dbReference>
<dbReference type="SUPFAM" id="SSF46689">
    <property type="entry name" value="Homeodomain-like"/>
    <property type="match status" value="1"/>
</dbReference>
<sequence length="187" mass="20501">MATEVFLERGYEATSMSEIATRVGGSKATLYNYFASKEELFLVVMKGWAQERMMQAFGSLVPGGDLAVTLQTFGEHFLKNVLTPDLLVVRGIVMGEGPRSGMGKMFLENGPALGWEQLAGFLEGEMEAGRLRPGKPLRAALHLINLLEADFLELFITGVADLPGDEQIVESVTEAVRVFLHGYSKTR</sequence>
<keyword evidence="5" id="KW-1185">Reference proteome</keyword>
<dbReference type="EMBL" id="JAUEDK010000075">
    <property type="protein sequence ID" value="MDN0077576.1"/>
    <property type="molecule type" value="Genomic_DNA"/>
</dbReference>
<evidence type="ECO:0000259" key="3">
    <source>
        <dbReference type="PROSITE" id="PS50977"/>
    </source>
</evidence>
<feature type="DNA-binding region" description="H-T-H motif" evidence="2">
    <location>
        <begin position="15"/>
        <end position="34"/>
    </location>
</feature>
<dbReference type="Proteomes" id="UP001168540">
    <property type="component" value="Unassembled WGS sequence"/>
</dbReference>
<evidence type="ECO:0000256" key="1">
    <source>
        <dbReference type="ARBA" id="ARBA00023125"/>
    </source>
</evidence>
<name>A0ABT7XUW3_9NEIS</name>
<organism evidence="4 5">
    <name type="scientific">Crenobacter oryzisoli</name>
    <dbReference type="NCBI Taxonomy" id="3056844"/>
    <lineage>
        <taxon>Bacteria</taxon>
        <taxon>Pseudomonadati</taxon>
        <taxon>Pseudomonadota</taxon>
        <taxon>Betaproteobacteria</taxon>
        <taxon>Neisseriales</taxon>
        <taxon>Neisseriaceae</taxon>
        <taxon>Crenobacter</taxon>
    </lineage>
</organism>
<evidence type="ECO:0000256" key="2">
    <source>
        <dbReference type="PROSITE-ProRule" id="PRU00335"/>
    </source>
</evidence>